<dbReference type="AlphaFoldDB" id="A0A1I8J1U8"/>
<dbReference type="WBParaSite" id="maker-uti_cns_0045652-snap-gene-0.22-mRNA-1">
    <property type="protein sequence ID" value="maker-uti_cns_0045652-snap-gene-0.22-mRNA-1"/>
    <property type="gene ID" value="maker-uti_cns_0045652-snap-gene-0.22"/>
</dbReference>
<evidence type="ECO:0000313" key="2">
    <source>
        <dbReference type="WBParaSite" id="maker-uti_cns_0045652-snap-gene-0.22-mRNA-1"/>
    </source>
</evidence>
<dbReference type="SUPFAM" id="SSF56601">
    <property type="entry name" value="beta-lactamase/transpeptidase-like"/>
    <property type="match status" value="1"/>
</dbReference>
<sequence>MSSKGLIFGLLLQLLLLCSSCFGAGQQRQTPELNQAAIRAVLEAAMRCQNLPQVHTAVVHAGIHLYSFRLQLHSNGSVTDIPEDSVLLPLASISKGMFSTALPFVQKQLQADRNDPNFDLLTTPIKQLLGDSDFWFLDHVRTDEVTIEDLTSHTTGLSRHDALSLWSGIKTKAELAELTGRFNATGTFRGSFIYNNLVWTIADLTVERLTGMNFTAYMRKFLWQPLGMNGAVGSSEVDARGLVAKLFRSSKHFGSGPVPFERTDLERTLDIVEAAGGIYAPLGDMVKYMQHHTAANYSSFLPPPPPFKSVNGFNAGPAFDPRLLNYSNVRLADLPDIDTESYGHGWSRQWYRDSLSYEHSGSVFDANCHLRVLPKRRLSVFAHTSLGRSDSPSQSAYANIVSQYITDLLLQNSSYVTQENVCSLLRDNSAEPPIVVPRRLLSQADLQTCVGSFGNYGFGTVSVSENSTSGLLNAAYGSVLYELTPVRLAGDTESQYSFFLAILRPGGFPLPPPVLGSNASHVTLQPGSLNPQLGQPLTPLFLRISSAGQGQPVVINSPAFEATARLEKGLQPDSWRRPVLCPVEPKAAGAVTGTLLATAAAAVAATAAFSG</sequence>
<dbReference type="InterPro" id="IPR050491">
    <property type="entry name" value="AmpC-like"/>
</dbReference>
<keyword evidence="1" id="KW-1185">Reference proteome</keyword>
<dbReference type="InterPro" id="IPR001466">
    <property type="entry name" value="Beta-lactam-related"/>
</dbReference>
<name>A0A1I8J1U8_9PLAT</name>
<dbReference type="STRING" id="282301.A0A1I8J1U8"/>
<protein>
    <submittedName>
        <fullName evidence="2">Beta-lactamase domain-containing protein</fullName>
    </submittedName>
</protein>
<reference evidence="2" key="1">
    <citation type="submission" date="2016-11" db="UniProtKB">
        <authorList>
            <consortium name="WormBaseParasite"/>
        </authorList>
    </citation>
    <scope>IDENTIFICATION</scope>
</reference>
<dbReference type="OrthoDB" id="5946976at2759"/>
<dbReference type="InterPro" id="IPR012338">
    <property type="entry name" value="Beta-lactam/transpept-like"/>
</dbReference>
<dbReference type="Gene3D" id="3.40.710.10">
    <property type="entry name" value="DD-peptidase/beta-lactamase superfamily"/>
    <property type="match status" value="1"/>
</dbReference>
<dbReference type="PANTHER" id="PTHR46825:SF15">
    <property type="entry name" value="BETA-LACTAMASE-RELATED DOMAIN-CONTAINING PROTEIN"/>
    <property type="match status" value="1"/>
</dbReference>
<dbReference type="PANTHER" id="PTHR46825">
    <property type="entry name" value="D-ALANYL-D-ALANINE-CARBOXYPEPTIDASE/ENDOPEPTIDASE AMPH"/>
    <property type="match status" value="1"/>
</dbReference>
<dbReference type="Proteomes" id="UP000095280">
    <property type="component" value="Unplaced"/>
</dbReference>
<organism evidence="1 2">
    <name type="scientific">Macrostomum lignano</name>
    <dbReference type="NCBI Taxonomy" id="282301"/>
    <lineage>
        <taxon>Eukaryota</taxon>
        <taxon>Metazoa</taxon>
        <taxon>Spiralia</taxon>
        <taxon>Lophotrochozoa</taxon>
        <taxon>Platyhelminthes</taxon>
        <taxon>Rhabditophora</taxon>
        <taxon>Macrostomorpha</taxon>
        <taxon>Macrostomida</taxon>
        <taxon>Macrostomidae</taxon>
        <taxon>Macrostomum</taxon>
    </lineage>
</organism>
<evidence type="ECO:0000313" key="1">
    <source>
        <dbReference type="Proteomes" id="UP000095280"/>
    </source>
</evidence>
<accession>A0A1I8J1U8</accession>
<dbReference type="Pfam" id="PF00144">
    <property type="entry name" value="Beta-lactamase"/>
    <property type="match status" value="1"/>
</dbReference>
<proteinExistence type="predicted"/>